<dbReference type="EMBL" id="KZ851854">
    <property type="protein sequence ID" value="RDK42080.1"/>
    <property type="molecule type" value="Genomic_DNA"/>
</dbReference>
<name>A0A370PIS3_ASPPH</name>
<dbReference type="PANTHER" id="PTHR40619:SF3">
    <property type="entry name" value="FUNGAL STAND N-TERMINAL GOODBYE DOMAIN-CONTAINING PROTEIN"/>
    <property type="match status" value="1"/>
</dbReference>
<feature type="domain" description="DUF7708" evidence="2">
    <location>
        <begin position="161"/>
        <end position="285"/>
    </location>
</feature>
<evidence type="ECO:0000256" key="1">
    <source>
        <dbReference type="SAM" id="MobiDB-lite"/>
    </source>
</evidence>
<dbReference type="AlphaFoldDB" id="A0A370PIS3"/>
<dbReference type="Proteomes" id="UP000254937">
    <property type="component" value="Unassembled WGS sequence"/>
</dbReference>
<feature type="compositionally biased region" description="Polar residues" evidence="1">
    <location>
        <begin position="8"/>
        <end position="25"/>
    </location>
</feature>
<evidence type="ECO:0000259" key="2">
    <source>
        <dbReference type="Pfam" id="PF24809"/>
    </source>
</evidence>
<proteinExistence type="predicted"/>
<dbReference type="PANTHER" id="PTHR40619">
    <property type="entry name" value="FUNGAL STAND N-TERMINAL GOODBYE DOMAIN-CONTAINING PROTEIN"/>
    <property type="match status" value="1"/>
</dbReference>
<gene>
    <name evidence="3" type="ORF">M752DRAFT_336445</name>
</gene>
<dbReference type="Pfam" id="PF24809">
    <property type="entry name" value="DUF7708"/>
    <property type="match status" value="1"/>
</dbReference>
<accession>A0A370PIS3</accession>
<sequence>MVAMHPSSKMSISQLLRSSEQTQQSKVHIVDRYVQHEERGSMLDPVVRFDTGTHMWVPASRAGDSHIAPKVNLPPPSVYEEEQKFLQAMRDYENNSKNKYKTGIKVDQTHTMEDLWNSVDHVAEKYKNSESERGIWDQIRIAFRKLGDHESAIDGWLGLLPSESNYLSVVCGGLKFILHAVARAKEVRDATVSGLRDIPLLLGGAQRVLAIHKTSEPLRACSDALYVAVLKALGHMLAYTQKHTLKKALGALLRQSSFQLVLTRSIEDVQRCRDKFNEEANVCSMQMASQIKDLSQGIDKKTTGLREMLEGYMGLIYNEVHRTQALQSHYNKTLEEKIDRSNQLAEKLVQFSNNILDLLKSGPLLADEAHVSSQTFPAPSPYAMISFVSGHTSHGVAQEVYSQRDLRAIVRSRLIYEEHQAQADVVANHQLAGRLSLEDQDRCVYVIHSPELAAWIRTPTSTILVVNGNSPRIQFQSPWSFTAARLVYTLDMMRANRSDNKDQIAAIHFFCGEHVDTSKEINSPTTIANDILSQLLSSFKHVDLVPLLKMGPLDGNDMKAVCQRIECFLDLLPATAFIFCIIDGLSFYLADEKTSEQANKLLRWLIKLTRHQQKAKKYLEVCTFKLFLTAPLRLQGSYVTKLKADEVLNIPIKPPRTGGFTEMKWEAGAGGHLASWDEVSV</sequence>
<protein>
    <recommendedName>
        <fullName evidence="2">DUF7708 domain-containing protein</fullName>
    </recommendedName>
</protein>
<evidence type="ECO:0000313" key="3">
    <source>
        <dbReference type="EMBL" id="RDK42080.1"/>
    </source>
</evidence>
<reference evidence="3 4" key="1">
    <citation type="submission" date="2018-07" db="EMBL/GenBank/DDBJ databases">
        <title>Section-level genome sequencing of Aspergillus section Nigri to investigate inter- and intra-species variation.</title>
        <authorList>
            <consortium name="DOE Joint Genome Institute"/>
            <person name="Vesth T.C."/>
            <person name="Nybo J.L."/>
            <person name="Theobald S."/>
            <person name="Frisvad J.C."/>
            <person name="Larsen T.O."/>
            <person name="Nielsen K.F."/>
            <person name="Hoof J.B."/>
            <person name="Brandl J."/>
            <person name="Salamov A."/>
            <person name="Riley R."/>
            <person name="Gladden J.M."/>
            <person name="Phatale P."/>
            <person name="Nielsen M.T."/>
            <person name="Lyhne E.K."/>
            <person name="Kogle M.E."/>
            <person name="Strasser K."/>
            <person name="McDonnell E."/>
            <person name="Barry K."/>
            <person name="Clum A."/>
            <person name="Chen C."/>
            <person name="Nolan M."/>
            <person name="Sandor L."/>
            <person name="Kuo A."/>
            <person name="Lipzen A."/>
            <person name="Hainaut M."/>
            <person name="Drula E."/>
            <person name="Tsang A."/>
            <person name="Magnuson J.K."/>
            <person name="Henrissat B."/>
            <person name="Wiebenga A."/>
            <person name="Simmons B.A."/>
            <person name="Makela M.R."/>
            <person name="De vries R.P."/>
            <person name="Grigoriev I.V."/>
            <person name="Mortensen U.H."/>
            <person name="Baker S.E."/>
            <person name="Andersen M.R."/>
        </authorList>
    </citation>
    <scope>NUCLEOTIDE SEQUENCE [LARGE SCALE GENOMIC DNA]</scope>
    <source>
        <strain evidence="3 4">ATCC 13157</strain>
    </source>
</reference>
<evidence type="ECO:0000313" key="4">
    <source>
        <dbReference type="Proteomes" id="UP000254937"/>
    </source>
</evidence>
<keyword evidence="4" id="KW-1185">Reference proteome</keyword>
<organism evidence="3 4">
    <name type="scientific">Aspergillus phoenicis ATCC 13157</name>
    <dbReference type="NCBI Taxonomy" id="1353007"/>
    <lineage>
        <taxon>Eukaryota</taxon>
        <taxon>Fungi</taxon>
        <taxon>Dikarya</taxon>
        <taxon>Ascomycota</taxon>
        <taxon>Pezizomycotina</taxon>
        <taxon>Eurotiomycetes</taxon>
        <taxon>Eurotiomycetidae</taxon>
        <taxon>Eurotiales</taxon>
        <taxon>Aspergillaceae</taxon>
        <taxon>Aspergillus</taxon>
    </lineage>
</organism>
<feature type="region of interest" description="Disordered" evidence="1">
    <location>
        <begin position="1"/>
        <end position="25"/>
    </location>
</feature>
<dbReference type="InterPro" id="IPR056125">
    <property type="entry name" value="DUF7708"/>
</dbReference>